<organism evidence="1 2">
    <name type="scientific">Acaulospora colombiana</name>
    <dbReference type="NCBI Taxonomy" id="27376"/>
    <lineage>
        <taxon>Eukaryota</taxon>
        <taxon>Fungi</taxon>
        <taxon>Fungi incertae sedis</taxon>
        <taxon>Mucoromycota</taxon>
        <taxon>Glomeromycotina</taxon>
        <taxon>Glomeromycetes</taxon>
        <taxon>Diversisporales</taxon>
        <taxon>Acaulosporaceae</taxon>
        <taxon>Acaulospora</taxon>
    </lineage>
</organism>
<proteinExistence type="predicted"/>
<sequence length="258" mass="25869">MLATSLVVLLSSSLLVSAQNAQLEVQSIDAQFDNAYLVPDLLASFDPTAYLTVSYGGSSVAAGSPLGLDAVQAAPTITVTPANSSVQLGETFTLAMVDPGAVGVVSETGPTRHWLVNGVTIGSNGALTVPATAITAYGENDPPHRYAIILWQQPASFTPPADLSEPNQPITQFDLNAYVSGWYFTCTRGTATAATSTSAVNTATLPAASSGSSTGTGSPSSSATHSTSSTGAALSNAAVAPFGVLASIAAAVFGIVLA</sequence>
<evidence type="ECO:0000313" key="1">
    <source>
        <dbReference type="EMBL" id="CAG8578056.1"/>
    </source>
</evidence>
<name>A0ACA9MEF9_9GLOM</name>
<reference evidence="1" key="1">
    <citation type="submission" date="2021-06" db="EMBL/GenBank/DDBJ databases">
        <authorList>
            <person name="Kallberg Y."/>
            <person name="Tangrot J."/>
            <person name="Rosling A."/>
        </authorList>
    </citation>
    <scope>NUCLEOTIDE SEQUENCE</scope>
    <source>
        <strain evidence="1">CL356</strain>
    </source>
</reference>
<evidence type="ECO:0000313" key="2">
    <source>
        <dbReference type="Proteomes" id="UP000789525"/>
    </source>
</evidence>
<dbReference type="EMBL" id="CAJVPT010011273">
    <property type="protein sequence ID" value="CAG8578056.1"/>
    <property type="molecule type" value="Genomic_DNA"/>
</dbReference>
<keyword evidence="2" id="KW-1185">Reference proteome</keyword>
<dbReference type="Proteomes" id="UP000789525">
    <property type="component" value="Unassembled WGS sequence"/>
</dbReference>
<gene>
    <name evidence="1" type="ORF">ACOLOM_LOCUS5862</name>
</gene>
<protein>
    <submittedName>
        <fullName evidence="1">6799_t:CDS:1</fullName>
    </submittedName>
</protein>
<comment type="caution">
    <text evidence="1">The sequence shown here is derived from an EMBL/GenBank/DDBJ whole genome shotgun (WGS) entry which is preliminary data.</text>
</comment>
<accession>A0ACA9MEF9</accession>